<dbReference type="RefSeq" id="WP_061179672.1">
    <property type="nucleotide sequence ID" value="NZ_FCOE02000049.1"/>
</dbReference>
<evidence type="ECO:0000313" key="2">
    <source>
        <dbReference type="Proteomes" id="UP000054911"/>
    </source>
</evidence>
<dbReference type="Proteomes" id="UP000054911">
    <property type="component" value="Unassembled WGS sequence"/>
</dbReference>
<dbReference type="AlphaFoldDB" id="A0A158DU43"/>
<organism evidence="1 2">
    <name type="scientific">Caballeronia pedi</name>
    <dbReference type="NCBI Taxonomy" id="1777141"/>
    <lineage>
        <taxon>Bacteria</taxon>
        <taxon>Pseudomonadati</taxon>
        <taxon>Pseudomonadota</taxon>
        <taxon>Betaproteobacteria</taxon>
        <taxon>Burkholderiales</taxon>
        <taxon>Burkholderiaceae</taxon>
        <taxon>Caballeronia</taxon>
    </lineage>
</organism>
<reference evidence="1" key="1">
    <citation type="submission" date="2016-01" db="EMBL/GenBank/DDBJ databases">
        <authorList>
            <person name="Peeters C."/>
        </authorList>
    </citation>
    <scope>NUCLEOTIDE SEQUENCE [LARGE SCALE GENOMIC DNA]</scope>
    <source>
        <strain evidence="1">LMG 29323</strain>
    </source>
</reference>
<dbReference type="STRING" id="1777141.AWB80_07463"/>
<proteinExistence type="predicted"/>
<gene>
    <name evidence="1" type="ORF">AWB80_07463</name>
</gene>
<accession>A0A158DU43</accession>
<evidence type="ECO:0000313" key="1">
    <source>
        <dbReference type="EMBL" id="SAK98115.1"/>
    </source>
</evidence>
<name>A0A158DU43_9BURK</name>
<dbReference type="OrthoDB" id="9103861at2"/>
<dbReference type="EMBL" id="FCOE02000049">
    <property type="protein sequence ID" value="SAK98115.1"/>
    <property type="molecule type" value="Genomic_DNA"/>
</dbReference>
<protein>
    <submittedName>
        <fullName evidence="1">Uncharacterized protein</fullName>
    </submittedName>
</protein>
<comment type="caution">
    <text evidence="1">The sequence shown here is derived from an EMBL/GenBank/DDBJ whole genome shotgun (WGS) entry which is preliminary data.</text>
</comment>
<sequence>MAKNIDSKELVSLIDRASGEMASAAEEFASLCTIFDAIIAATGGHSLAHRLAQLGRNNADRLAADFEESCSNYNAHTERFAGVLRLVAREAS</sequence>
<keyword evidence="2" id="KW-1185">Reference proteome</keyword>